<evidence type="ECO:0000313" key="2">
    <source>
        <dbReference type="Proteomes" id="UP000033636"/>
    </source>
</evidence>
<comment type="caution">
    <text evidence="1">The sequence shown here is derived from an EMBL/GenBank/DDBJ whole genome shotgun (WGS) entry which is preliminary data.</text>
</comment>
<proteinExistence type="predicted"/>
<organism evidence="1 2">
    <name type="scientific">Thermoproteus sp. AZ2</name>
    <dbReference type="NCBI Taxonomy" id="1609232"/>
    <lineage>
        <taxon>Archaea</taxon>
        <taxon>Thermoproteota</taxon>
        <taxon>Thermoprotei</taxon>
        <taxon>Thermoproteales</taxon>
        <taxon>Thermoproteaceae</taxon>
        <taxon>Thermoproteus</taxon>
    </lineage>
</organism>
<protein>
    <submittedName>
        <fullName evidence="1">Lysine exporter LysO family protein</fullName>
    </submittedName>
</protein>
<accession>A0ACC6V1X7</accession>
<gene>
    <name evidence="1" type="ORF">TU35_006760</name>
</gene>
<dbReference type="EMBL" id="JZWT02000016">
    <property type="protein sequence ID" value="MFB6490927.1"/>
    <property type="molecule type" value="Genomic_DNA"/>
</dbReference>
<sequence>MSSIGLYFLEYTSAMALGYLAGRRLGWRAPARAFTAVVSLIIFLVAASSAPVIIGEAGYILGVSLVYALVLALTSALPLYAIDRARGPNAGVAVPSISAVAVSSLALGISVGYFIRAPYSAFVEPVLIALLFLAGLDLGAMGPLKLKPSLLITPLASLGASFAVGLAFYYALGINPAVAVGMGWYSFTGPYLLSASHDAVLASIGFLANFLREQATYILTPALARYMPPYAAIAMGGATTMDNTLPLYRAVYGSEYVVPAVINGVLLTILTPFIVPLVYLAFR</sequence>
<name>A0ACC6V1X7_9CREN</name>
<reference evidence="1" key="1">
    <citation type="submission" date="2024-07" db="EMBL/GenBank/DDBJ databases">
        <title>Metagenome and Metagenome-Assembled Genomes of Archaea from a hot spring from the geothermal field of Los Azufres, Mexico.</title>
        <authorList>
            <person name="Marin-Paredes R."/>
            <person name="Martinez-Romero E."/>
            <person name="Servin-Garciduenas L.E."/>
        </authorList>
    </citation>
    <scope>NUCLEOTIDE SEQUENCE</scope>
</reference>
<dbReference type="Proteomes" id="UP000033636">
    <property type="component" value="Unassembled WGS sequence"/>
</dbReference>
<evidence type="ECO:0000313" key="1">
    <source>
        <dbReference type="EMBL" id="MFB6490927.1"/>
    </source>
</evidence>